<keyword evidence="2 3" id="KW-0732">Signal</keyword>
<comment type="similarity">
    <text evidence="1">Belongs to the transglycosylase Slt family.</text>
</comment>
<evidence type="ECO:0000256" key="3">
    <source>
        <dbReference type="SAM" id="SignalP"/>
    </source>
</evidence>
<dbReference type="Gene3D" id="1.10.1240.20">
    <property type="entry name" value="Lytic transglycosylase, superhelical linker domain"/>
    <property type="match status" value="1"/>
</dbReference>
<dbReference type="PANTHER" id="PTHR37423">
    <property type="entry name" value="SOLUBLE LYTIC MUREIN TRANSGLYCOSYLASE-RELATED"/>
    <property type="match status" value="1"/>
</dbReference>
<name>A0A6C2D5F9_9RHOO</name>
<evidence type="ECO:0000256" key="1">
    <source>
        <dbReference type="ARBA" id="ARBA00007734"/>
    </source>
</evidence>
<reference evidence="6 7" key="1">
    <citation type="submission" date="2019-01" db="EMBL/GenBank/DDBJ databases">
        <title>Zoogloea oleivorans genome sequencing and assembly.</title>
        <authorList>
            <person name="Tancsics A."/>
            <person name="Farkas M."/>
            <person name="Kriszt B."/>
            <person name="Maroti G."/>
            <person name="Horvath B."/>
        </authorList>
    </citation>
    <scope>NUCLEOTIDE SEQUENCE [LARGE SCALE GENOMIC DNA]</scope>
    <source>
        <strain evidence="6 7">Buc</strain>
    </source>
</reference>
<dbReference type="RefSeq" id="WP_148578027.1">
    <property type="nucleotide sequence ID" value="NZ_SDKK01000004.1"/>
</dbReference>
<evidence type="ECO:0000259" key="5">
    <source>
        <dbReference type="Pfam" id="PF14718"/>
    </source>
</evidence>
<gene>
    <name evidence="6" type="ORF">ETQ85_05340</name>
</gene>
<dbReference type="SUPFAM" id="SSF48435">
    <property type="entry name" value="Bacterial muramidases"/>
    <property type="match status" value="1"/>
</dbReference>
<dbReference type="PANTHER" id="PTHR37423:SF5">
    <property type="entry name" value="SOLUBLE LYTIC MUREIN TRANSGLYCOSYLASE"/>
    <property type="match status" value="1"/>
</dbReference>
<sequence>MKNSVLAVLAAVLWMALPAGGDPGDERILLSKDAARSGDRHRLAQNAPPTGHVLDIYPEYWALSNLVARNGDADFSRIREFLQRNSGSWLAEKLRGEWLRSLGKRADWSTLAAEYPNMEQPEQDLRCYHYQARLSNGDPALLEEIRPLWFSLVDTPESCIPVLRALVQEARVSPDEIWSRVRRLMEAKRVTGARAVAAWLPAEQLIGPSDLDKASTNPSTYLDRLPANFAASRQGRELVLIAIARLARDDPQGAYIRYLGLNDRLSAADRSYALGQIAWQAATKLMPDANAWFKAAGDTPMSEEQAAWRVRAALRAGDWRAVRTAVEAMPPAQRELPDWTYWLGRAQLALGNREASRKEFERIAGHPTFYSILADEELGRTFTLPRKARATSSDEAEIIRQTPGVQRALALFRLDMRTEGTREWNWTLRNRDDRFLLAAAQFAQQLGIYDRAINAADKTRDEHDYSLRYLAPYRDRIEPNAKNRALDTGWVYGLMRQESRFVTAARSGVGAQGLMQVMPATGQWVAGKLGMKGYNAGWLQDPDTNVMLGTTYMRMVLEGLDNHPVLASAAYNAGPGRAKRWKDSKPLEGAVYAESIPFNETRDYVKKVMANTIIYTALLEGRAPSLKARLGTIAASDGSTAGLGSPAPGAGLEE</sequence>
<dbReference type="InterPro" id="IPR008939">
    <property type="entry name" value="Lytic_TGlycosylase_superhlx_U"/>
</dbReference>
<protein>
    <submittedName>
        <fullName evidence="6">Transglycosylase</fullName>
    </submittedName>
</protein>
<dbReference type="GO" id="GO:0004553">
    <property type="term" value="F:hydrolase activity, hydrolyzing O-glycosyl compounds"/>
    <property type="evidence" value="ECO:0007669"/>
    <property type="project" value="InterPro"/>
</dbReference>
<comment type="caution">
    <text evidence="6">The sequence shown here is derived from an EMBL/GenBank/DDBJ whole genome shotgun (WGS) entry which is preliminary data.</text>
</comment>
<proteinExistence type="inferred from homology"/>
<dbReference type="GO" id="GO:0042597">
    <property type="term" value="C:periplasmic space"/>
    <property type="evidence" value="ECO:0007669"/>
    <property type="project" value="InterPro"/>
</dbReference>
<feature type="signal peptide" evidence="3">
    <location>
        <begin position="1"/>
        <end position="21"/>
    </location>
</feature>
<feature type="domain" description="Lytic transglycosylase superhelical linker" evidence="5">
    <location>
        <begin position="399"/>
        <end position="456"/>
    </location>
</feature>
<dbReference type="SUPFAM" id="SSF53955">
    <property type="entry name" value="Lysozyme-like"/>
    <property type="match status" value="1"/>
</dbReference>
<dbReference type="CDD" id="cd13401">
    <property type="entry name" value="Slt70-like"/>
    <property type="match status" value="1"/>
</dbReference>
<dbReference type="Pfam" id="PF14718">
    <property type="entry name" value="SLT_L"/>
    <property type="match status" value="1"/>
</dbReference>
<keyword evidence="7" id="KW-1185">Reference proteome</keyword>
<feature type="chain" id="PRO_5025609556" evidence="3">
    <location>
        <begin position="22"/>
        <end position="654"/>
    </location>
</feature>
<feature type="domain" description="Transglycosylase SLT" evidence="4">
    <location>
        <begin position="480"/>
        <end position="585"/>
    </location>
</feature>
<dbReference type="OrthoDB" id="92254at2"/>
<evidence type="ECO:0000259" key="4">
    <source>
        <dbReference type="Pfam" id="PF01464"/>
    </source>
</evidence>
<evidence type="ECO:0000313" key="7">
    <source>
        <dbReference type="Proteomes" id="UP000389128"/>
    </source>
</evidence>
<dbReference type="InterPro" id="IPR012289">
    <property type="entry name" value="Lytic_TGlycosylase_superhlx_L"/>
</dbReference>
<dbReference type="AlphaFoldDB" id="A0A6C2D5F9"/>
<evidence type="ECO:0000256" key="2">
    <source>
        <dbReference type="ARBA" id="ARBA00022729"/>
    </source>
</evidence>
<dbReference type="Pfam" id="PF01464">
    <property type="entry name" value="SLT"/>
    <property type="match status" value="1"/>
</dbReference>
<evidence type="ECO:0000313" key="6">
    <source>
        <dbReference type="EMBL" id="TYC60825.1"/>
    </source>
</evidence>
<dbReference type="InterPro" id="IPR037061">
    <property type="entry name" value="Lytic_TGlycoase_superhlx_L_sf"/>
</dbReference>
<dbReference type="InterPro" id="IPR008258">
    <property type="entry name" value="Transglycosylase_SLT_dom_1"/>
</dbReference>
<dbReference type="InterPro" id="IPR023346">
    <property type="entry name" value="Lysozyme-like_dom_sf"/>
</dbReference>
<dbReference type="Gene3D" id="1.25.20.10">
    <property type="entry name" value="Bacterial muramidases"/>
    <property type="match status" value="1"/>
</dbReference>
<accession>A0A6C2D5F9</accession>
<dbReference type="Gene3D" id="1.10.530.10">
    <property type="match status" value="1"/>
</dbReference>
<organism evidence="6 7">
    <name type="scientific">Zoogloea oleivorans</name>
    <dbReference type="NCBI Taxonomy" id="1552750"/>
    <lineage>
        <taxon>Bacteria</taxon>
        <taxon>Pseudomonadati</taxon>
        <taxon>Pseudomonadota</taxon>
        <taxon>Betaproteobacteria</taxon>
        <taxon>Rhodocyclales</taxon>
        <taxon>Zoogloeaceae</taxon>
        <taxon>Zoogloea</taxon>
    </lineage>
</organism>
<dbReference type="Proteomes" id="UP000389128">
    <property type="component" value="Unassembled WGS sequence"/>
</dbReference>
<dbReference type="EMBL" id="SDKK01000004">
    <property type="protein sequence ID" value="TYC60825.1"/>
    <property type="molecule type" value="Genomic_DNA"/>
</dbReference>